<accession>A0A165FWI2</accession>
<dbReference type="EMBL" id="KV426067">
    <property type="protein sequence ID" value="KZV89637.1"/>
    <property type="molecule type" value="Genomic_DNA"/>
</dbReference>
<protein>
    <submittedName>
        <fullName evidence="2">Uncharacterized protein</fullName>
    </submittedName>
</protein>
<feature type="compositionally biased region" description="Acidic residues" evidence="1">
    <location>
        <begin position="290"/>
        <end position="302"/>
    </location>
</feature>
<reference evidence="2 3" key="1">
    <citation type="journal article" date="2016" name="Mol. Biol. Evol.">
        <title>Comparative Genomics of Early-Diverging Mushroom-Forming Fungi Provides Insights into the Origins of Lignocellulose Decay Capabilities.</title>
        <authorList>
            <person name="Nagy L.G."/>
            <person name="Riley R."/>
            <person name="Tritt A."/>
            <person name="Adam C."/>
            <person name="Daum C."/>
            <person name="Floudas D."/>
            <person name="Sun H."/>
            <person name="Yadav J.S."/>
            <person name="Pangilinan J."/>
            <person name="Larsson K.H."/>
            <person name="Matsuura K."/>
            <person name="Barry K."/>
            <person name="Labutti K."/>
            <person name="Kuo R."/>
            <person name="Ohm R.A."/>
            <person name="Bhattacharya S.S."/>
            <person name="Shirouzu T."/>
            <person name="Yoshinaga Y."/>
            <person name="Martin F.M."/>
            <person name="Grigoriev I.V."/>
            <person name="Hibbett D.S."/>
        </authorList>
    </citation>
    <scope>NUCLEOTIDE SEQUENCE [LARGE SCALE GENOMIC DNA]</scope>
    <source>
        <strain evidence="2 3">HHB12029</strain>
    </source>
</reference>
<dbReference type="STRING" id="1314781.A0A165FWI2"/>
<name>A0A165FWI2_EXIGL</name>
<evidence type="ECO:0000313" key="3">
    <source>
        <dbReference type="Proteomes" id="UP000077266"/>
    </source>
</evidence>
<feature type="region of interest" description="Disordered" evidence="1">
    <location>
        <begin position="17"/>
        <end position="77"/>
    </location>
</feature>
<proteinExistence type="predicted"/>
<dbReference type="Proteomes" id="UP000077266">
    <property type="component" value="Unassembled WGS sequence"/>
</dbReference>
<feature type="region of interest" description="Disordered" evidence="1">
    <location>
        <begin position="102"/>
        <end position="131"/>
    </location>
</feature>
<dbReference type="InParanoid" id="A0A165FWI2"/>
<evidence type="ECO:0000256" key="1">
    <source>
        <dbReference type="SAM" id="MobiDB-lite"/>
    </source>
</evidence>
<evidence type="ECO:0000313" key="2">
    <source>
        <dbReference type="EMBL" id="KZV89637.1"/>
    </source>
</evidence>
<feature type="region of interest" description="Disordered" evidence="1">
    <location>
        <begin position="170"/>
        <end position="314"/>
    </location>
</feature>
<feature type="compositionally biased region" description="Low complexity" evidence="1">
    <location>
        <begin position="170"/>
        <end position="179"/>
    </location>
</feature>
<gene>
    <name evidence="2" type="ORF">EXIGLDRAFT_771545</name>
</gene>
<feature type="compositionally biased region" description="Basic residues" evidence="1">
    <location>
        <begin position="225"/>
        <end position="241"/>
    </location>
</feature>
<organism evidence="2 3">
    <name type="scientific">Exidia glandulosa HHB12029</name>
    <dbReference type="NCBI Taxonomy" id="1314781"/>
    <lineage>
        <taxon>Eukaryota</taxon>
        <taxon>Fungi</taxon>
        <taxon>Dikarya</taxon>
        <taxon>Basidiomycota</taxon>
        <taxon>Agaricomycotina</taxon>
        <taxon>Agaricomycetes</taxon>
        <taxon>Auriculariales</taxon>
        <taxon>Exidiaceae</taxon>
        <taxon>Exidia</taxon>
    </lineage>
</organism>
<keyword evidence="3" id="KW-1185">Reference proteome</keyword>
<feature type="compositionally biased region" description="Low complexity" evidence="1">
    <location>
        <begin position="107"/>
        <end position="120"/>
    </location>
</feature>
<dbReference type="AlphaFoldDB" id="A0A165FWI2"/>
<sequence length="618" mass="66263">MDLLVAAYNFARGRRWREPTEHYPEYEPGWVSAEYSSSSEDDDDTSAFRSPSAQAQASPPAPLNAPHHVQAPAAAPRAPIRASMLAASPSLARPLAFLAPALPPQAPDLSPLPTLPSSTLHATPAPAPSTQVTLLAPPVTAIPVPQAQTTGVALPSSFAASIPVLVISPPSPPATFASSKRAKQPKPSRAKHPKLPKLPMRVVHPSASRESSAEPDENESLNTMRSRRKLARKTPRGRARLAGRGSLARSASDIFMGEETGSDTPKADESSSDAMDQDWDSATEPPSGAEQEEEDGDEEMDMGDSYGPSTSSQTIFPRARPAELSPPVHAFEIRSLIARIGKVAGGDVPRDSFDPAASWTTRVTAARTLPDFAQLAAHASVGYLMSPLQLSVPIAMGDLAHLQVLYFTETGGVDMLPTLEAVGVCERRVVIGHRVTPATFADIYLRSAGMLHIALLRVGGALTLAYVTQAGRVNVFHMLRDPLLQRLPDHHEFTYITQLTLCDNLLVGQLQVFGGYKRHIFISILRIIVTGESGEFYDNGGLLPLMPNLQHIVFAASVSCGTLKLVDGDTALSVSADQIFLLMSGMHKSGSRPRLEYDGIEPPDLGDYASLLDLMCEL</sequence>
<feature type="compositionally biased region" description="Basic residues" evidence="1">
    <location>
        <begin position="180"/>
        <end position="195"/>
    </location>
</feature>
<feature type="compositionally biased region" description="Low complexity" evidence="1">
    <location>
        <begin position="242"/>
        <end position="252"/>
    </location>
</feature>